<evidence type="ECO:0000313" key="1">
    <source>
        <dbReference type="Proteomes" id="UP000038045"/>
    </source>
</evidence>
<dbReference type="Gene3D" id="3.80.10.10">
    <property type="entry name" value="Ribonuclease Inhibitor"/>
    <property type="match status" value="1"/>
</dbReference>
<dbReference type="AlphaFoldDB" id="A0A0N4ZLB3"/>
<dbReference type="SUPFAM" id="SSF52047">
    <property type="entry name" value="RNI-like"/>
    <property type="match status" value="1"/>
</dbReference>
<evidence type="ECO:0000313" key="2">
    <source>
        <dbReference type="WBParaSite" id="PTRK_0000906600.1"/>
    </source>
</evidence>
<reference evidence="2" key="1">
    <citation type="submission" date="2017-02" db="UniProtKB">
        <authorList>
            <consortium name="WormBaseParasite"/>
        </authorList>
    </citation>
    <scope>IDENTIFICATION</scope>
</reference>
<keyword evidence="1" id="KW-1185">Reference proteome</keyword>
<dbReference type="Proteomes" id="UP000038045">
    <property type="component" value="Unplaced"/>
</dbReference>
<organism evidence="1 2">
    <name type="scientific">Parastrongyloides trichosuri</name>
    <name type="common">Possum-specific nematode worm</name>
    <dbReference type="NCBI Taxonomy" id="131310"/>
    <lineage>
        <taxon>Eukaryota</taxon>
        <taxon>Metazoa</taxon>
        <taxon>Ecdysozoa</taxon>
        <taxon>Nematoda</taxon>
        <taxon>Chromadorea</taxon>
        <taxon>Rhabditida</taxon>
        <taxon>Tylenchina</taxon>
        <taxon>Panagrolaimomorpha</taxon>
        <taxon>Strongyloidoidea</taxon>
        <taxon>Strongyloididae</taxon>
        <taxon>Parastrongyloides</taxon>
    </lineage>
</organism>
<proteinExistence type="predicted"/>
<protein>
    <submittedName>
        <fullName evidence="2">F-box domain-containing protein</fullName>
    </submittedName>
</protein>
<name>A0A0N4ZLB3_PARTI</name>
<accession>A0A0N4ZLB3</accession>
<dbReference type="InterPro" id="IPR032675">
    <property type="entry name" value="LRR_dom_sf"/>
</dbReference>
<dbReference type="WBParaSite" id="PTRK_0000906600.1">
    <property type="protein sequence ID" value="PTRK_0000906600.1"/>
    <property type="gene ID" value="PTRK_0000906600"/>
</dbReference>
<sequence length="510" mass="60647">MIKYHSTYAKENVTYRPYLGLNNDKVDNNQESIIEKEDEEFPGKKAAMGVAHHKQIMIKILRQLDKRKDIENIRLTCKQFYALSFFIENQTQLFSYTGYWSLKRYCIRFFNYCLLVVEGNSLEMIEYPEEPRWNVIKFLIDNKKKIEYMISNCEKLRLGNVPPRILEIFKSVDCFKNIKEFCWHDNEIDELNINDGIFKSYVYESDRRCLLLITKYFKLINYSMSSSFIGYDNEGFKKTFGVNGILCDTPMYISYNLSLSRHRGFNNNTLEDLNSAYLKLKDKDKDLDLKIETLYTKVGLLSIYIGEKPIELTNEINIRCLSNDISKMINLDCLNMNFQTVGSEMFYSFIDFLPKRLKHLRLSDCNGLTYYHLCKISRICPLIETLSLTEIEMKEITIRRIILQFRNLKLLKVSFGKRYRIRNIIDSIVIRDGTRKKGMVRWPNIDGLYIKCCKAEEREIKVLEKMAEITPRRAGQFTFRHRTYGTYEQNLEIIVQRKFCDYDQHKIVFY</sequence>